<keyword evidence="5 7" id="KW-0472">Membrane</keyword>
<evidence type="ECO:0000256" key="1">
    <source>
        <dbReference type="ARBA" id="ARBA00004141"/>
    </source>
</evidence>
<reference evidence="9 10" key="1">
    <citation type="submission" date="2024-01" db="EMBL/GenBank/DDBJ databases">
        <title>The complete chloroplast genome sequence of Lithospermum erythrorhizon: insights into the phylogenetic relationship among Boraginaceae species and the maternal lineages of purple gromwells.</title>
        <authorList>
            <person name="Okada T."/>
            <person name="Watanabe K."/>
        </authorList>
    </citation>
    <scope>NUCLEOTIDE SEQUENCE [LARGE SCALE GENOMIC DNA]</scope>
</reference>
<feature type="transmembrane region" description="Helical" evidence="7">
    <location>
        <begin position="130"/>
        <end position="149"/>
    </location>
</feature>
<comment type="subcellular location">
    <subcellularLocation>
        <location evidence="1">Membrane</location>
        <topology evidence="1">Multi-pass membrane protein</topology>
    </subcellularLocation>
</comment>
<evidence type="ECO:0000256" key="6">
    <source>
        <dbReference type="ARBA" id="ARBA00044504"/>
    </source>
</evidence>
<dbReference type="SUPFAM" id="SSF103473">
    <property type="entry name" value="MFS general substrate transporter"/>
    <property type="match status" value="1"/>
</dbReference>
<comment type="caution">
    <text evidence="9">The sequence shown here is derived from an EMBL/GenBank/DDBJ whole genome shotgun (WGS) entry which is preliminary data.</text>
</comment>
<feature type="transmembrane region" description="Helical" evidence="7">
    <location>
        <begin position="42"/>
        <end position="61"/>
    </location>
</feature>
<evidence type="ECO:0000256" key="3">
    <source>
        <dbReference type="ARBA" id="ARBA00022692"/>
    </source>
</evidence>
<dbReference type="Proteomes" id="UP001454036">
    <property type="component" value="Unassembled WGS sequence"/>
</dbReference>
<evidence type="ECO:0000256" key="7">
    <source>
        <dbReference type="SAM" id="Phobius"/>
    </source>
</evidence>
<dbReference type="Pfam" id="PF07690">
    <property type="entry name" value="MFS_1"/>
    <property type="match status" value="1"/>
</dbReference>
<dbReference type="PANTHER" id="PTHR23504:SF95">
    <property type="entry name" value="MAJOR FACILITATOR SUPERFAMILY PROTEIN"/>
    <property type="match status" value="1"/>
</dbReference>
<keyword evidence="2" id="KW-0813">Transport</keyword>
<dbReference type="AlphaFoldDB" id="A0AAV3P307"/>
<evidence type="ECO:0000256" key="4">
    <source>
        <dbReference type="ARBA" id="ARBA00022989"/>
    </source>
</evidence>
<dbReference type="Gene3D" id="1.20.1250.20">
    <property type="entry name" value="MFS general substrate transporter like domains"/>
    <property type="match status" value="1"/>
</dbReference>
<keyword evidence="3 7" id="KW-0812">Transmembrane</keyword>
<keyword evidence="4 7" id="KW-1133">Transmembrane helix</keyword>
<name>A0AAV3P307_LITER</name>
<dbReference type="PANTHER" id="PTHR23504">
    <property type="entry name" value="MAJOR FACILITATOR SUPERFAMILY DOMAIN-CONTAINING PROTEIN 10"/>
    <property type="match status" value="1"/>
</dbReference>
<feature type="transmembrane region" description="Helical" evidence="7">
    <location>
        <begin position="269"/>
        <end position="286"/>
    </location>
</feature>
<evidence type="ECO:0000313" key="10">
    <source>
        <dbReference type="Proteomes" id="UP001454036"/>
    </source>
</evidence>
<feature type="transmembrane region" description="Helical" evidence="7">
    <location>
        <begin position="239"/>
        <end position="257"/>
    </location>
</feature>
<dbReference type="GO" id="GO:0016020">
    <property type="term" value="C:membrane"/>
    <property type="evidence" value="ECO:0007669"/>
    <property type="project" value="UniProtKB-SubCell"/>
</dbReference>
<dbReference type="PROSITE" id="PS50850">
    <property type="entry name" value="MFS"/>
    <property type="match status" value="1"/>
</dbReference>
<evidence type="ECO:0000313" key="9">
    <source>
        <dbReference type="EMBL" id="GAA0145086.1"/>
    </source>
</evidence>
<accession>A0AAV3P307</accession>
<dbReference type="EMBL" id="BAABME010031276">
    <property type="protein sequence ID" value="GAA0145086.1"/>
    <property type="molecule type" value="Genomic_DNA"/>
</dbReference>
<gene>
    <name evidence="9" type="ORF">LIER_42844</name>
</gene>
<keyword evidence="10" id="KW-1185">Reference proteome</keyword>
<organism evidence="9 10">
    <name type="scientific">Lithospermum erythrorhizon</name>
    <name type="common">Purple gromwell</name>
    <name type="synonym">Lithospermum officinale var. erythrorhizon</name>
    <dbReference type="NCBI Taxonomy" id="34254"/>
    <lineage>
        <taxon>Eukaryota</taxon>
        <taxon>Viridiplantae</taxon>
        <taxon>Streptophyta</taxon>
        <taxon>Embryophyta</taxon>
        <taxon>Tracheophyta</taxon>
        <taxon>Spermatophyta</taxon>
        <taxon>Magnoliopsida</taxon>
        <taxon>eudicotyledons</taxon>
        <taxon>Gunneridae</taxon>
        <taxon>Pentapetalae</taxon>
        <taxon>asterids</taxon>
        <taxon>lamiids</taxon>
        <taxon>Boraginales</taxon>
        <taxon>Boraginaceae</taxon>
        <taxon>Boraginoideae</taxon>
        <taxon>Lithospermeae</taxon>
        <taxon>Lithospermum</taxon>
    </lineage>
</organism>
<proteinExistence type="inferred from homology"/>
<dbReference type="GO" id="GO:0022857">
    <property type="term" value="F:transmembrane transporter activity"/>
    <property type="evidence" value="ECO:0007669"/>
    <property type="project" value="InterPro"/>
</dbReference>
<evidence type="ECO:0000256" key="2">
    <source>
        <dbReference type="ARBA" id="ARBA00022448"/>
    </source>
</evidence>
<comment type="similarity">
    <text evidence="6">Belongs to the major facilitator superfamily. Phosphate:H(+) symporter (TC 2.A.1.9) family.</text>
</comment>
<evidence type="ECO:0000259" key="8">
    <source>
        <dbReference type="PROSITE" id="PS50850"/>
    </source>
</evidence>
<evidence type="ECO:0000256" key="5">
    <source>
        <dbReference type="ARBA" id="ARBA00023136"/>
    </source>
</evidence>
<feature type="transmembrane region" description="Helical" evidence="7">
    <location>
        <begin position="103"/>
        <end position="124"/>
    </location>
</feature>
<dbReference type="InterPro" id="IPR036259">
    <property type="entry name" value="MFS_trans_sf"/>
</dbReference>
<feature type="domain" description="Major facilitator superfamily (MFS) profile" evidence="8">
    <location>
        <begin position="1"/>
        <end position="290"/>
    </location>
</feature>
<dbReference type="InterPro" id="IPR020846">
    <property type="entry name" value="MFS_dom"/>
</dbReference>
<feature type="transmembrane region" description="Helical" evidence="7">
    <location>
        <begin position="12"/>
        <end position="30"/>
    </location>
</feature>
<protein>
    <submittedName>
        <fullName evidence="9">Secondary carrier transporter</fullName>
    </submittedName>
</protein>
<feature type="transmembrane region" description="Helical" evidence="7">
    <location>
        <begin position="203"/>
        <end position="227"/>
    </location>
</feature>
<dbReference type="InterPro" id="IPR011701">
    <property type="entry name" value="MFS"/>
</dbReference>
<sequence length="290" mass="31888">MDGSFIYVGNGLGIYMQITGLGSVFSVPLIGSLSDLYGRKTLLTIPFTSFIIPLAILAYSRTTPFVYAYYVTKTLSGIVENSTQCLALAYVADNISKEKRGSMFGVVIGVGSAGTLAGTLAARFLPTAKIFPIAAIISVVAAVYLQLFLKDKSSPSNSLSQPIMNTEIDRTKSECESSQEIQAFTKITSFRIVIDLLKSSRTLMLAAFVAFFDMLAFGGLKSSLFYYLKDVFQFNKDQFAEIMLTWYISATTTQLCFIPMVSPILGDKLLLSFGLFSGFMMVNDFWDLIY</sequence>